<evidence type="ECO:0000256" key="1">
    <source>
        <dbReference type="SAM" id="MobiDB-lite"/>
    </source>
</evidence>
<feature type="region of interest" description="Disordered" evidence="1">
    <location>
        <begin position="1"/>
        <end position="23"/>
    </location>
</feature>
<comment type="caution">
    <text evidence="2">The sequence shown here is derived from an EMBL/GenBank/DDBJ whole genome shotgun (WGS) entry which is preliminary data.</text>
</comment>
<gene>
    <name evidence="2" type="ORF">GWI33_002570</name>
</gene>
<dbReference type="AlphaFoldDB" id="A0A834MFP8"/>
<sequence>MNESSADRPACPPLPAAVATATRPRRVAPPIPLPLLQLSQGRRVFDDAISVGRGGPASFYRSVYYSRRCRRRLSRVRHVFARRTALLQVAARTANLQQQRDHSPLLR</sequence>
<reference evidence="2" key="1">
    <citation type="submission" date="2020-08" db="EMBL/GenBank/DDBJ databases">
        <title>Genome sequencing and assembly of the red palm weevil Rhynchophorus ferrugineus.</title>
        <authorList>
            <person name="Dias G.B."/>
            <person name="Bergman C.M."/>
            <person name="Manee M."/>
        </authorList>
    </citation>
    <scope>NUCLEOTIDE SEQUENCE</scope>
    <source>
        <strain evidence="2">AA-2017</strain>
        <tissue evidence="2">Whole larva</tissue>
    </source>
</reference>
<organism evidence="2 3">
    <name type="scientific">Rhynchophorus ferrugineus</name>
    <name type="common">Red palm weevil</name>
    <name type="synonym">Curculio ferrugineus</name>
    <dbReference type="NCBI Taxonomy" id="354439"/>
    <lineage>
        <taxon>Eukaryota</taxon>
        <taxon>Metazoa</taxon>
        <taxon>Ecdysozoa</taxon>
        <taxon>Arthropoda</taxon>
        <taxon>Hexapoda</taxon>
        <taxon>Insecta</taxon>
        <taxon>Pterygota</taxon>
        <taxon>Neoptera</taxon>
        <taxon>Endopterygota</taxon>
        <taxon>Coleoptera</taxon>
        <taxon>Polyphaga</taxon>
        <taxon>Cucujiformia</taxon>
        <taxon>Curculionidae</taxon>
        <taxon>Dryophthorinae</taxon>
        <taxon>Rhynchophorus</taxon>
    </lineage>
</organism>
<protein>
    <submittedName>
        <fullName evidence="2">Uncharacterized protein</fullName>
    </submittedName>
</protein>
<accession>A0A834MFP8</accession>
<dbReference type="Proteomes" id="UP000625711">
    <property type="component" value="Unassembled WGS sequence"/>
</dbReference>
<evidence type="ECO:0000313" key="3">
    <source>
        <dbReference type="Proteomes" id="UP000625711"/>
    </source>
</evidence>
<dbReference type="EMBL" id="JAACXV010000169">
    <property type="protein sequence ID" value="KAF7282536.1"/>
    <property type="molecule type" value="Genomic_DNA"/>
</dbReference>
<proteinExistence type="predicted"/>
<keyword evidence="3" id="KW-1185">Reference proteome</keyword>
<name>A0A834MFP8_RHYFE</name>
<evidence type="ECO:0000313" key="2">
    <source>
        <dbReference type="EMBL" id="KAF7282536.1"/>
    </source>
</evidence>